<protein>
    <recommendedName>
        <fullName evidence="7">Lysine--tRNA ligase</fullName>
        <ecNumber evidence="7">6.1.1.6</ecNumber>
    </recommendedName>
    <alternativeName>
        <fullName evidence="7">Lysyl-tRNA synthetase</fullName>
        <shortName evidence="7">LysRS</shortName>
    </alternativeName>
</protein>
<keyword evidence="3 7" id="KW-0547">Nucleotide-binding</keyword>
<evidence type="ECO:0000256" key="4">
    <source>
        <dbReference type="ARBA" id="ARBA00022840"/>
    </source>
</evidence>
<comment type="subunit">
    <text evidence="7">Homodimer.</text>
</comment>
<dbReference type="NCBIfam" id="NF001756">
    <property type="entry name" value="PRK00484.1"/>
    <property type="match status" value="1"/>
</dbReference>
<keyword evidence="7" id="KW-0963">Cytoplasm</keyword>
<evidence type="ECO:0000259" key="9">
    <source>
        <dbReference type="PROSITE" id="PS50862"/>
    </source>
</evidence>
<reference evidence="11 12" key="1">
    <citation type="submission" date="2020-07" db="EMBL/GenBank/DDBJ databases">
        <title>Sequencing the genomes of 1000 actinobacteria strains.</title>
        <authorList>
            <person name="Klenk H.-P."/>
        </authorList>
    </citation>
    <scope>NUCLEOTIDE SEQUENCE [LARGE SCALE GENOMIC DNA]</scope>
    <source>
        <strain evidence="11 12">DSM 24482</strain>
    </source>
</reference>
<dbReference type="HAMAP" id="MF_00252">
    <property type="entry name" value="Lys_tRNA_synth_class2"/>
    <property type="match status" value="1"/>
</dbReference>
<evidence type="ECO:0000313" key="11">
    <source>
        <dbReference type="EMBL" id="NYD87143.1"/>
    </source>
</evidence>
<dbReference type="InterPro" id="IPR002313">
    <property type="entry name" value="Lys-tRNA-ligase_II"/>
</dbReference>
<dbReference type="Proteomes" id="UP000577956">
    <property type="component" value="Unassembled WGS sequence"/>
</dbReference>
<dbReference type="PANTHER" id="PTHR42918">
    <property type="entry name" value="LYSYL-TRNA SYNTHETASE"/>
    <property type="match status" value="1"/>
</dbReference>
<evidence type="ECO:0000313" key="10">
    <source>
        <dbReference type="EMBL" id="GIG32071.1"/>
    </source>
</evidence>
<dbReference type="NCBIfam" id="TIGR00499">
    <property type="entry name" value="lysS_bact"/>
    <property type="match status" value="1"/>
</dbReference>
<dbReference type="InterPro" id="IPR045864">
    <property type="entry name" value="aa-tRNA-synth_II/BPL/LPL"/>
</dbReference>
<organism evidence="11 12">
    <name type="scientific">Cellulomonas oligotrophica</name>
    <dbReference type="NCBI Taxonomy" id="931536"/>
    <lineage>
        <taxon>Bacteria</taxon>
        <taxon>Bacillati</taxon>
        <taxon>Actinomycetota</taxon>
        <taxon>Actinomycetes</taxon>
        <taxon>Micrococcales</taxon>
        <taxon>Cellulomonadaceae</taxon>
        <taxon>Cellulomonas</taxon>
    </lineage>
</organism>
<dbReference type="InterPro" id="IPR044136">
    <property type="entry name" value="Lys-tRNA-ligase_II_N"/>
</dbReference>
<evidence type="ECO:0000256" key="8">
    <source>
        <dbReference type="RuleBase" id="RU000336"/>
    </source>
</evidence>
<feature type="binding site" evidence="7">
    <location>
        <position position="428"/>
    </location>
    <ligand>
        <name>Mg(2+)</name>
        <dbReference type="ChEBI" id="CHEBI:18420"/>
        <label>2</label>
    </ligand>
</feature>
<dbReference type="GO" id="GO:0006430">
    <property type="term" value="P:lysyl-tRNA aminoacylation"/>
    <property type="evidence" value="ECO:0007669"/>
    <property type="project" value="UniProtKB-UniRule"/>
</dbReference>
<comment type="similarity">
    <text evidence="7">Belongs to the class-II aminoacyl-tRNA synthetase family.</text>
</comment>
<dbReference type="SUPFAM" id="SSF50249">
    <property type="entry name" value="Nucleic acid-binding proteins"/>
    <property type="match status" value="1"/>
</dbReference>
<dbReference type="InterPro" id="IPR006195">
    <property type="entry name" value="aa-tRNA-synth_II"/>
</dbReference>
<keyword evidence="7 8" id="KW-0460">Magnesium</keyword>
<dbReference type="Gene3D" id="3.30.930.10">
    <property type="entry name" value="Bira Bifunctional Protein, Domain 2"/>
    <property type="match status" value="1"/>
</dbReference>
<dbReference type="EC" id="6.1.1.6" evidence="7"/>
<reference evidence="10 13" key="2">
    <citation type="submission" date="2021-01" db="EMBL/GenBank/DDBJ databases">
        <title>Whole genome shotgun sequence of Cellulomonas oligotrophica NBRC 109435.</title>
        <authorList>
            <person name="Komaki H."/>
            <person name="Tamura T."/>
        </authorList>
    </citation>
    <scope>NUCLEOTIDE SEQUENCE [LARGE SCALE GENOMIC DNA]</scope>
    <source>
        <strain evidence="10 13">NBRC 109435</strain>
    </source>
</reference>
<dbReference type="PROSITE" id="PS50862">
    <property type="entry name" value="AA_TRNA_LIGASE_II"/>
    <property type="match status" value="1"/>
</dbReference>
<dbReference type="GO" id="GO:0000049">
    <property type="term" value="F:tRNA binding"/>
    <property type="evidence" value="ECO:0007669"/>
    <property type="project" value="TreeGrafter"/>
</dbReference>
<keyword evidence="7" id="KW-0648">Protein biosynthesis</keyword>
<name>A0A7Y9FGY7_9CELL</name>
<comment type="catalytic activity">
    <reaction evidence="6 7 8">
        <text>tRNA(Lys) + L-lysine + ATP = L-lysyl-tRNA(Lys) + AMP + diphosphate</text>
        <dbReference type="Rhea" id="RHEA:20792"/>
        <dbReference type="Rhea" id="RHEA-COMP:9696"/>
        <dbReference type="Rhea" id="RHEA-COMP:9697"/>
        <dbReference type="ChEBI" id="CHEBI:30616"/>
        <dbReference type="ChEBI" id="CHEBI:32551"/>
        <dbReference type="ChEBI" id="CHEBI:33019"/>
        <dbReference type="ChEBI" id="CHEBI:78442"/>
        <dbReference type="ChEBI" id="CHEBI:78529"/>
        <dbReference type="ChEBI" id="CHEBI:456215"/>
        <dbReference type="EC" id="6.1.1.6"/>
    </reaction>
</comment>
<keyword evidence="13" id="KW-1185">Reference proteome</keyword>
<dbReference type="Proteomes" id="UP000618382">
    <property type="component" value="Unassembled WGS sequence"/>
</dbReference>
<dbReference type="Gene3D" id="2.40.50.140">
    <property type="entry name" value="Nucleic acid-binding proteins"/>
    <property type="match status" value="1"/>
</dbReference>
<dbReference type="EMBL" id="BONN01000003">
    <property type="protein sequence ID" value="GIG32071.1"/>
    <property type="molecule type" value="Genomic_DNA"/>
</dbReference>
<sequence length="510" mass="56299">MTSTPSAEPVEPAAVVDDVPEQIRVRREKRERLLAAGVAPYPVGVPRTHTVEEVRAAHTDLEPGAETDDVVGVAGRVVFLRITGRLVFAMLQDGAGNRLQAMLSQKEVGADALASFKADVDLGDHVFVHGRVICSRTGELSVMADEWRMAAKAIRPLPNLYEGTEMSEEARVRQRYVDLVVRPGARDMVRTRAAVVRSLRENFHRRGYLEVETPMLTTRAEGAAARQFETHMNAFDIDLFLRIAPELFLKRAAVGGVEKVFEINRNFRNEGVDATHSPEFAMLEAYEAYGDYDTMAVLTQDLVQTAALDAFGTTTVTLADGSEYELGGEWAQLTMYGSLSQALGEEITHDTPDAVLVALLEKAEIDLAPARRNHGKLVEELWEHHVGSTLWAPTFVRDFPVETSPLTRDHRTHDGLVEKWDLYVRGLELATAYSELVDPVVQRQRFEAQALLAAGGDDEAMRIDEDFLAAMEHAMPPSGGMGMGVDRLIIAMTGQGIRDTILFPLVKPQA</sequence>
<feature type="binding site" evidence="7">
    <location>
        <position position="421"/>
    </location>
    <ligand>
        <name>Mg(2+)</name>
        <dbReference type="ChEBI" id="CHEBI:18420"/>
        <label>1</label>
    </ligand>
</feature>
<dbReference type="GO" id="GO:0000287">
    <property type="term" value="F:magnesium ion binding"/>
    <property type="evidence" value="ECO:0007669"/>
    <property type="project" value="UniProtKB-UniRule"/>
</dbReference>
<keyword evidence="1 7" id="KW-0436">Ligase</keyword>
<dbReference type="Pfam" id="PF01336">
    <property type="entry name" value="tRNA_anti-codon"/>
    <property type="match status" value="1"/>
</dbReference>
<feature type="binding site" evidence="7">
    <location>
        <position position="428"/>
    </location>
    <ligand>
        <name>Mg(2+)</name>
        <dbReference type="ChEBI" id="CHEBI:18420"/>
        <label>1</label>
    </ligand>
</feature>
<accession>A0A7Y9FGY7</accession>
<dbReference type="SUPFAM" id="SSF55681">
    <property type="entry name" value="Class II aaRS and biotin synthetases"/>
    <property type="match status" value="1"/>
</dbReference>
<proteinExistence type="inferred from homology"/>
<evidence type="ECO:0000313" key="13">
    <source>
        <dbReference type="Proteomes" id="UP000618382"/>
    </source>
</evidence>
<dbReference type="GO" id="GO:0004824">
    <property type="term" value="F:lysine-tRNA ligase activity"/>
    <property type="evidence" value="ECO:0007669"/>
    <property type="project" value="UniProtKB-UniRule"/>
</dbReference>
<keyword evidence="5 7" id="KW-0030">Aminoacyl-tRNA synthetase</keyword>
<dbReference type="GO" id="GO:0005524">
    <property type="term" value="F:ATP binding"/>
    <property type="evidence" value="ECO:0007669"/>
    <property type="project" value="UniProtKB-UniRule"/>
</dbReference>
<comment type="cofactor">
    <cofactor evidence="7 8">
        <name>Mg(2+)</name>
        <dbReference type="ChEBI" id="CHEBI:18420"/>
    </cofactor>
    <text evidence="7 8">Binds 3 Mg(2+) ions per subunit.</text>
</comment>
<dbReference type="InterPro" id="IPR004365">
    <property type="entry name" value="NA-bd_OB_tRNA"/>
</dbReference>
<dbReference type="EMBL" id="JACCBK010000001">
    <property type="protein sequence ID" value="NYD87143.1"/>
    <property type="molecule type" value="Genomic_DNA"/>
</dbReference>
<keyword evidence="4 7" id="KW-0067">ATP-binding</keyword>
<dbReference type="InterPro" id="IPR018149">
    <property type="entry name" value="Lys-tRNA-synth_II_C"/>
</dbReference>
<gene>
    <name evidence="7 10" type="primary">lysS</name>
    <name evidence="11" type="ORF">BKA21_002692</name>
    <name evidence="10" type="ORF">Col01nite_12300</name>
</gene>
<comment type="caution">
    <text evidence="11">The sequence shown here is derived from an EMBL/GenBank/DDBJ whole genome shotgun (WGS) entry which is preliminary data.</text>
</comment>
<evidence type="ECO:0000313" key="12">
    <source>
        <dbReference type="Proteomes" id="UP000577956"/>
    </source>
</evidence>
<dbReference type="GO" id="GO:0005829">
    <property type="term" value="C:cytosol"/>
    <property type="evidence" value="ECO:0007669"/>
    <property type="project" value="TreeGrafter"/>
</dbReference>
<evidence type="ECO:0000256" key="6">
    <source>
        <dbReference type="ARBA" id="ARBA00048573"/>
    </source>
</evidence>
<dbReference type="PANTHER" id="PTHR42918:SF15">
    <property type="entry name" value="LYSINE--TRNA LIGASE, CHLOROPLASTIC_MITOCHONDRIAL"/>
    <property type="match status" value="1"/>
</dbReference>
<evidence type="ECO:0000256" key="5">
    <source>
        <dbReference type="ARBA" id="ARBA00023146"/>
    </source>
</evidence>
<evidence type="ECO:0000256" key="2">
    <source>
        <dbReference type="ARBA" id="ARBA00022723"/>
    </source>
</evidence>
<dbReference type="InterPro" id="IPR012340">
    <property type="entry name" value="NA-bd_OB-fold"/>
</dbReference>
<dbReference type="AlphaFoldDB" id="A0A7Y9FGY7"/>
<dbReference type="Pfam" id="PF00152">
    <property type="entry name" value="tRNA-synt_2"/>
    <property type="match status" value="1"/>
</dbReference>
<evidence type="ECO:0000256" key="1">
    <source>
        <dbReference type="ARBA" id="ARBA00022598"/>
    </source>
</evidence>
<keyword evidence="2 7" id="KW-0479">Metal-binding</keyword>
<evidence type="ECO:0000256" key="7">
    <source>
        <dbReference type="HAMAP-Rule" id="MF_00252"/>
    </source>
</evidence>
<dbReference type="RefSeq" id="WP_140459595.1">
    <property type="nucleotide sequence ID" value="NZ_BAABFI010000009.1"/>
</dbReference>
<comment type="subcellular location">
    <subcellularLocation>
        <location evidence="7">Cytoplasm</location>
    </subcellularLocation>
</comment>
<dbReference type="PRINTS" id="PR00982">
    <property type="entry name" value="TRNASYNTHLYS"/>
</dbReference>
<dbReference type="InterPro" id="IPR004364">
    <property type="entry name" value="Aa-tRNA-synt_II"/>
</dbReference>
<feature type="domain" description="Aminoacyl-transfer RNA synthetases class-II family profile" evidence="9">
    <location>
        <begin position="190"/>
        <end position="508"/>
    </location>
</feature>
<evidence type="ECO:0000256" key="3">
    <source>
        <dbReference type="ARBA" id="ARBA00022741"/>
    </source>
</evidence>
<dbReference type="CDD" id="cd04322">
    <property type="entry name" value="LysRS_N"/>
    <property type="match status" value="1"/>
</dbReference>